<feature type="transmembrane region" description="Helical" evidence="7">
    <location>
        <begin position="523"/>
        <end position="542"/>
    </location>
</feature>
<dbReference type="InterPro" id="IPR039706">
    <property type="entry name" value="MINAR1-like"/>
</dbReference>
<comment type="caution">
    <text evidence="10">The sequence shown here is derived from an EMBL/GenBank/DDBJ whole genome shotgun (WGS) entry which is preliminary data.</text>
</comment>
<evidence type="ECO:0000256" key="1">
    <source>
        <dbReference type="ARBA" id="ARBA00006410"/>
    </source>
</evidence>
<keyword evidence="3 7" id="KW-1133">Transmembrane helix</keyword>
<keyword evidence="11" id="KW-1185">Reference proteome</keyword>
<dbReference type="GO" id="GO:0032007">
    <property type="term" value="P:negative regulation of TOR signaling"/>
    <property type="evidence" value="ECO:0007669"/>
    <property type="project" value="TreeGrafter"/>
</dbReference>
<dbReference type="Pfam" id="PF22948">
    <property type="entry name" value="MINAR1_N"/>
    <property type="match status" value="1"/>
</dbReference>
<dbReference type="GO" id="GO:0005886">
    <property type="term" value="C:plasma membrane"/>
    <property type="evidence" value="ECO:0007669"/>
    <property type="project" value="TreeGrafter"/>
</dbReference>
<proteinExistence type="inferred from homology"/>
<sequence length="546" mass="59776">MANLQQEYSGVLLGILEELANMRQWLTFQDLCRMVSTRFDLENLVELRSLLFAAASQDPDSTYFGPRPIPEWSPLHLQPPRIQKPYWSNKSHSLEDRIGLGSIGMGGGQLPRHSTPVMSNLGGSSGGESGDSGLPGGSDGVKAQGTQTDPPDTRRLRSLVHADRFSFMTSLDDPEFGEDDISAIFRFLDDISMCGSTGVLHPSDGPGALNQDTHEARRGRLGQLSRLFHSLESSDDGLKASVCKLLLRMSQIERQLGTLNDVKAEISQVLSALQRLDEKIQQPITDGQGTGRWLEPLSGVSSFMSHPMTPSESSDPQPLSVSEHLFPGISTSSLEWSRWNAAGEQTESSNVPADSKGGKEGKKDASSRRTSKTQIEEKGVSDSKQLIVSNSARDWTVSFSKSKDGKAHGQADESGSTAHLLSKKPNLMEQVFNSSLFRNKDSSLTGGLASGKVLEPRLSEGRVRPVWTVDDRQARISPLDLQTEESLNPNNMEFWMDDIYSPGYDALLRRKEADLRRAKVCKLLALILTAVTIILIIVIPICTMGS</sequence>
<evidence type="ECO:0000256" key="5">
    <source>
        <dbReference type="ARBA" id="ARBA00037847"/>
    </source>
</evidence>
<evidence type="ECO:0000256" key="7">
    <source>
        <dbReference type="SAM" id="Phobius"/>
    </source>
</evidence>
<comment type="subcellular location">
    <subcellularLocation>
        <location evidence="5">Endomembrane system</location>
        <topology evidence="5">Single-pass membrane protein</topology>
    </subcellularLocation>
</comment>
<dbReference type="GO" id="GO:0012505">
    <property type="term" value="C:endomembrane system"/>
    <property type="evidence" value="ECO:0007669"/>
    <property type="project" value="UniProtKB-SubCell"/>
</dbReference>
<protein>
    <recommendedName>
        <fullName evidence="12">Major intrinsically disordered Notch2-binding receptor 1-like C-terminal domain-containing protein</fullName>
    </recommendedName>
</protein>
<organism evidence="10 11">
    <name type="scientific">Dissostichus mawsoni</name>
    <name type="common">Antarctic cod</name>
    <dbReference type="NCBI Taxonomy" id="36200"/>
    <lineage>
        <taxon>Eukaryota</taxon>
        <taxon>Metazoa</taxon>
        <taxon>Chordata</taxon>
        <taxon>Craniata</taxon>
        <taxon>Vertebrata</taxon>
        <taxon>Euteleostomi</taxon>
        <taxon>Actinopterygii</taxon>
        <taxon>Neopterygii</taxon>
        <taxon>Teleostei</taxon>
        <taxon>Neoteleostei</taxon>
        <taxon>Acanthomorphata</taxon>
        <taxon>Eupercaria</taxon>
        <taxon>Perciformes</taxon>
        <taxon>Notothenioidei</taxon>
        <taxon>Nototheniidae</taxon>
        <taxon>Dissostichus</taxon>
    </lineage>
</organism>
<comment type="similarity">
    <text evidence="1">Belongs to the MINAR family.</text>
</comment>
<dbReference type="InterPro" id="IPR009626">
    <property type="entry name" value="MINAR1-like_C"/>
</dbReference>
<dbReference type="EMBL" id="JAAKFY010000006">
    <property type="protein sequence ID" value="KAF3855973.1"/>
    <property type="molecule type" value="Genomic_DNA"/>
</dbReference>
<evidence type="ECO:0008006" key="12">
    <source>
        <dbReference type="Google" id="ProtNLM"/>
    </source>
</evidence>
<evidence type="ECO:0000256" key="4">
    <source>
        <dbReference type="ARBA" id="ARBA00023136"/>
    </source>
</evidence>
<keyword evidence="4 7" id="KW-0472">Membrane</keyword>
<feature type="region of interest" description="Disordered" evidence="6">
    <location>
        <begin position="106"/>
        <end position="155"/>
    </location>
</feature>
<feature type="region of interest" description="Disordered" evidence="6">
    <location>
        <begin position="341"/>
        <end position="385"/>
    </location>
</feature>
<dbReference type="InterPro" id="IPR055117">
    <property type="entry name" value="MINAR1_N"/>
</dbReference>
<dbReference type="GO" id="GO:0008285">
    <property type="term" value="P:negative regulation of cell population proliferation"/>
    <property type="evidence" value="ECO:0007669"/>
    <property type="project" value="TreeGrafter"/>
</dbReference>
<dbReference type="PANTHER" id="PTHR31530">
    <property type="entry name" value="MAJOR INTRINSICALLY DISORDERED NOTCH2-BINDING RECEPTOR 1 MINAR1 FAMILY MEMBER"/>
    <property type="match status" value="1"/>
</dbReference>
<evidence type="ECO:0000256" key="3">
    <source>
        <dbReference type="ARBA" id="ARBA00022989"/>
    </source>
</evidence>
<dbReference type="Pfam" id="PF06789">
    <property type="entry name" value="MINAR1_C"/>
    <property type="match status" value="1"/>
</dbReference>
<evidence type="ECO:0000256" key="6">
    <source>
        <dbReference type="SAM" id="MobiDB-lite"/>
    </source>
</evidence>
<evidence type="ECO:0000256" key="2">
    <source>
        <dbReference type="ARBA" id="ARBA00022692"/>
    </source>
</evidence>
<keyword evidence="2 7" id="KW-0812">Transmembrane</keyword>
<evidence type="ECO:0000259" key="8">
    <source>
        <dbReference type="Pfam" id="PF06789"/>
    </source>
</evidence>
<feature type="compositionally biased region" description="Polar residues" evidence="6">
    <location>
        <begin position="299"/>
        <end position="320"/>
    </location>
</feature>
<accession>A0A7J5Z377</accession>
<dbReference type="PANTHER" id="PTHR31530:SF2">
    <property type="entry name" value="MAJOR INTRINSICALLY DISORDERED NOTCH2-BINDING RECEPTOR 1"/>
    <property type="match status" value="1"/>
</dbReference>
<feature type="compositionally biased region" description="Gly residues" evidence="6">
    <location>
        <begin position="123"/>
        <end position="139"/>
    </location>
</feature>
<feature type="domain" description="Major intrinsically disordered Notch2-binding receptor 1-like C-terminal" evidence="8">
    <location>
        <begin position="459"/>
        <end position="544"/>
    </location>
</feature>
<reference evidence="10 11" key="1">
    <citation type="submission" date="2020-03" db="EMBL/GenBank/DDBJ databases">
        <title>Dissostichus mawsoni Genome sequencing and assembly.</title>
        <authorList>
            <person name="Park H."/>
        </authorList>
    </citation>
    <scope>NUCLEOTIDE SEQUENCE [LARGE SCALE GENOMIC DNA]</scope>
    <source>
        <strain evidence="10">DM0001</strain>
        <tissue evidence="10">Muscle</tissue>
    </source>
</reference>
<dbReference type="Proteomes" id="UP000518266">
    <property type="component" value="Unassembled WGS sequence"/>
</dbReference>
<feature type="region of interest" description="Disordered" evidence="6">
    <location>
        <begin position="284"/>
        <end position="324"/>
    </location>
</feature>
<name>A0A7J5Z377_DISMA</name>
<evidence type="ECO:0000313" key="10">
    <source>
        <dbReference type="EMBL" id="KAF3855973.1"/>
    </source>
</evidence>
<feature type="compositionally biased region" description="Basic and acidic residues" evidence="6">
    <location>
        <begin position="356"/>
        <end position="367"/>
    </location>
</feature>
<dbReference type="AlphaFoldDB" id="A0A7J5Z377"/>
<feature type="domain" description="MINAR1 N-terminal helical" evidence="9">
    <location>
        <begin position="7"/>
        <end position="60"/>
    </location>
</feature>
<dbReference type="OrthoDB" id="8875526at2759"/>
<evidence type="ECO:0000313" key="11">
    <source>
        <dbReference type="Proteomes" id="UP000518266"/>
    </source>
</evidence>
<evidence type="ECO:0000259" key="9">
    <source>
        <dbReference type="Pfam" id="PF22948"/>
    </source>
</evidence>
<feature type="compositionally biased region" description="Polar residues" evidence="6">
    <location>
        <begin position="343"/>
        <end position="352"/>
    </location>
</feature>
<gene>
    <name evidence="10" type="ORF">F7725_016696</name>
</gene>